<protein>
    <submittedName>
        <fullName evidence="3">Uncharacterized protein</fullName>
    </submittedName>
</protein>
<evidence type="ECO:0000256" key="2">
    <source>
        <dbReference type="SAM" id="Phobius"/>
    </source>
</evidence>
<evidence type="ECO:0000256" key="1">
    <source>
        <dbReference type="SAM" id="MobiDB-lite"/>
    </source>
</evidence>
<feature type="transmembrane region" description="Helical" evidence="2">
    <location>
        <begin position="44"/>
        <end position="65"/>
    </location>
</feature>
<feature type="transmembrane region" description="Helical" evidence="2">
    <location>
        <begin position="200"/>
        <end position="222"/>
    </location>
</feature>
<reference evidence="3 4" key="1">
    <citation type="journal article" date="2010" name="Nature">
        <title>The Ectocarpus genome and the independent evolution of multicellularity in brown algae.</title>
        <authorList>
            <person name="Cock J.M."/>
            <person name="Sterck L."/>
            <person name="Rouze P."/>
            <person name="Scornet D."/>
            <person name="Allen A.E."/>
            <person name="Amoutzias G."/>
            <person name="Anthouard V."/>
            <person name="Artiguenave F."/>
            <person name="Aury J.M."/>
            <person name="Badger J.H."/>
            <person name="Beszteri B."/>
            <person name="Billiau K."/>
            <person name="Bonnet E."/>
            <person name="Bothwell J.H."/>
            <person name="Bowler C."/>
            <person name="Boyen C."/>
            <person name="Brownlee C."/>
            <person name="Carrano C.J."/>
            <person name="Charrier B."/>
            <person name="Cho G.Y."/>
            <person name="Coelho S.M."/>
            <person name="Collen J."/>
            <person name="Corre E."/>
            <person name="Da Silva C."/>
            <person name="Delage L."/>
            <person name="Delaroque N."/>
            <person name="Dittami S.M."/>
            <person name="Doulbeau S."/>
            <person name="Elias M."/>
            <person name="Farnham G."/>
            <person name="Gachon C.M."/>
            <person name="Gschloessl B."/>
            <person name="Heesch S."/>
            <person name="Jabbari K."/>
            <person name="Jubin C."/>
            <person name="Kawai H."/>
            <person name="Kimura K."/>
            <person name="Kloareg B."/>
            <person name="Kupper F.C."/>
            <person name="Lang D."/>
            <person name="Le Bail A."/>
            <person name="Leblanc C."/>
            <person name="Lerouge P."/>
            <person name="Lohr M."/>
            <person name="Lopez P.J."/>
            <person name="Martens C."/>
            <person name="Maumus F."/>
            <person name="Michel G."/>
            <person name="Miranda-Saavedra D."/>
            <person name="Morales J."/>
            <person name="Moreau H."/>
            <person name="Motomura T."/>
            <person name="Nagasato C."/>
            <person name="Napoli C.A."/>
            <person name="Nelson D.R."/>
            <person name="Nyvall-Collen P."/>
            <person name="Peters A.F."/>
            <person name="Pommier C."/>
            <person name="Potin P."/>
            <person name="Poulain J."/>
            <person name="Quesneville H."/>
            <person name="Read B."/>
            <person name="Rensing S.A."/>
            <person name="Ritter A."/>
            <person name="Rousvoal S."/>
            <person name="Samanta M."/>
            <person name="Samson G."/>
            <person name="Schroeder D.C."/>
            <person name="Segurens B."/>
            <person name="Strittmatter M."/>
            <person name="Tonon T."/>
            <person name="Tregear J.W."/>
            <person name="Valentin K."/>
            <person name="von Dassow P."/>
            <person name="Yamagishi T."/>
            <person name="Van de Peer Y."/>
            <person name="Wincker P."/>
        </authorList>
    </citation>
    <scope>NUCLEOTIDE SEQUENCE [LARGE SCALE GENOMIC DNA]</scope>
    <source>
        <strain evidence="4">Ec32 / CCAP1310/4</strain>
    </source>
</reference>
<evidence type="ECO:0000313" key="3">
    <source>
        <dbReference type="EMBL" id="CBN77182.1"/>
    </source>
</evidence>
<feature type="transmembrane region" description="Helical" evidence="2">
    <location>
        <begin position="168"/>
        <end position="188"/>
    </location>
</feature>
<dbReference type="EMBL" id="FN648575">
    <property type="protein sequence ID" value="CBN77182.1"/>
    <property type="molecule type" value="Genomic_DNA"/>
</dbReference>
<dbReference type="STRING" id="2880.D8LLW8"/>
<accession>D8LLW8</accession>
<feature type="region of interest" description="Disordered" evidence="1">
    <location>
        <begin position="292"/>
        <end position="435"/>
    </location>
</feature>
<dbReference type="eggNOG" id="ENOG502QUZP">
    <property type="taxonomic scope" value="Eukaryota"/>
</dbReference>
<feature type="compositionally biased region" description="Low complexity" evidence="1">
    <location>
        <begin position="356"/>
        <end position="371"/>
    </location>
</feature>
<sequence>MGFFDQANTTLETVWFAVLAAVSLLCFPFGIWMGRRFTILAAKLVPVVCLLLAYENLVLALSNVLSDDSKFVQIGRTTRAAVIPLFLVVTFEVAYAVHKRRSVQFCGIVFDQGHRRGVEPCSWVLRNFVGIVSVLLFVVHILVNYDIGIGDDNKAGGTGLVETQDASLHLLLALLPTTGMTALALYIAVYMWKYGNHASIVVQSTVCNGWMFLFLGTLALLGGQVPPEWCFRVVNETGQVLFLLSVIAIGREIGREVQAADNFSHFLEKENELESGGGGGGGAAAGAAASATSAVLRSHRPEARRPSAATAWLGDSPGTAVTGSGTGMRQRGQKEEEEEVDEEGARRRDRRERSGGLEVAEGLGSAAAGAVGDDDVEGDGYHRRGDGIGADGNGSGIGRDSLDDVTRIRRPRSSSKGLERGGGPRSHSFLQPKKGPALLLEAADGEGNFLSG</sequence>
<dbReference type="InParanoid" id="D8LLW8"/>
<evidence type="ECO:0000313" key="4">
    <source>
        <dbReference type="Proteomes" id="UP000002630"/>
    </source>
</evidence>
<keyword evidence="2" id="KW-0812">Transmembrane</keyword>
<keyword evidence="2" id="KW-0472">Membrane</keyword>
<dbReference type="EMBL" id="FN649742">
    <property type="protein sequence ID" value="CBN77182.1"/>
    <property type="molecule type" value="Genomic_DNA"/>
</dbReference>
<dbReference type="AlphaFoldDB" id="D8LLW8"/>
<dbReference type="OrthoDB" id="196644at2759"/>
<keyword evidence="2" id="KW-1133">Transmembrane helix</keyword>
<feature type="transmembrane region" description="Helical" evidence="2">
    <location>
        <begin position="14"/>
        <end position="32"/>
    </location>
</feature>
<keyword evidence="4" id="KW-1185">Reference proteome</keyword>
<dbReference type="Proteomes" id="UP000002630">
    <property type="component" value="Linkage Group LG17"/>
</dbReference>
<gene>
    <name evidence="3" type="ORF">Esi_0038_0041</name>
</gene>
<organism evidence="3 4">
    <name type="scientific">Ectocarpus siliculosus</name>
    <name type="common">Brown alga</name>
    <name type="synonym">Conferva siliculosa</name>
    <dbReference type="NCBI Taxonomy" id="2880"/>
    <lineage>
        <taxon>Eukaryota</taxon>
        <taxon>Sar</taxon>
        <taxon>Stramenopiles</taxon>
        <taxon>Ochrophyta</taxon>
        <taxon>PX clade</taxon>
        <taxon>Phaeophyceae</taxon>
        <taxon>Ectocarpales</taxon>
        <taxon>Ectocarpaceae</taxon>
        <taxon>Ectocarpus</taxon>
    </lineage>
</organism>
<name>D8LLW8_ECTSI</name>
<feature type="transmembrane region" description="Helical" evidence="2">
    <location>
        <begin position="123"/>
        <end position="143"/>
    </location>
</feature>
<feature type="compositionally biased region" description="Gly residues" evidence="1">
    <location>
        <begin position="387"/>
        <end position="397"/>
    </location>
</feature>
<feature type="transmembrane region" description="Helical" evidence="2">
    <location>
        <begin position="77"/>
        <end position="97"/>
    </location>
</feature>
<proteinExistence type="predicted"/>
<feature type="compositionally biased region" description="Basic and acidic residues" evidence="1">
    <location>
        <begin position="343"/>
        <end position="355"/>
    </location>
</feature>